<dbReference type="InterPro" id="IPR036950">
    <property type="entry name" value="PBP_transglycosylase"/>
</dbReference>
<dbReference type="GO" id="GO:0006508">
    <property type="term" value="P:proteolysis"/>
    <property type="evidence" value="ECO:0007669"/>
    <property type="project" value="UniProtKB-KW"/>
</dbReference>
<feature type="compositionally biased region" description="Basic and acidic residues" evidence="14">
    <location>
        <begin position="764"/>
        <end position="775"/>
    </location>
</feature>
<feature type="region of interest" description="Disordered" evidence="14">
    <location>
        <begin position="717"/>
        <end position="775"/>
    </location>
</feature>
<comment type="similarity">
    <text evidence="2">In the N-terminal section; belongs to the glycosyltransferase 51 family.</text>
</comment>
<evidence type="ECO:0000256" key="9">
    <source>
        <dbReference type="ARBA" id="ARBA00022984"/>
    </source>
</evidence>
<dbReference type="GO" id="GO:0009002">
    <property type="term" value="F:serine-type D-Ala-D-Ala carboxypeptidase activity"/>
    <property type="evidence" value="ECO:0007669"/>
    <property type="project" value="UniProtKB-EC"/>
</dbReference>
<organism evidence="18 19">
    <name type="scientific">Periweissella cryptocerci</name>
    <dbReference type="NCBI Taxonomy" id="2506420"/>
    <lineage>
        <taxon>Bacteria</taxon>
        <taxon>Bacillati</taxon>
        <taxon>Bacillota</taxon>
        <taxon>Bacilli</taxon>
        <taxon>Lactobacillales</taxon>
        <taxon>Lactobacillaceae</taxon>
        <taxon>Periweissella</taxon>
    </lineage>
</organism>
<sequence>MSSNQPRSRVERNKDLYERNSKKPKQKGTKKKLKLWKKIVLGIIGLFVVVIVSGVIVFFSYASSAPTITEQKLASTNSTELFDDKGNVIWEMGTQKRDYASSKEIPDQLKESVVSIEDRRFYQHGGVDPRRIIGAAFANVTGSSLGLQGGSTLTQQLVKLSVFSTAKSDQTIKRKAQEAWLAMQVSKKFSKDQVLTFYINKVYMGEGVYGMKTASEYYYGKPLTKLSVDQFALLAGLPQSPSVYDPYINPEYAKERRNTVLAAMVANKKLTQAEATHYQAVPITHGLLKTGNKNVADAKANKTQKIVDAYAQSVISQLRKLGYKPETDGIKVYTNLNMKVQKRAYKVVNSSEFVNFPSNKFQVGLTMTDPKNGHVIAQIGGRKISTALGINRATQTNRSAGSTVKPLVDYGPAIEYLNWPTFRTIMDEKYVYPGTDTQVYDFENGYVGPMTMRDAIATSRNVPAVETLQTVGLTKSAQFLKRFGIKSQLYAASAIGIDLSSAQEAAAYGAFSNGGIYNDPQLINKIVTQDGKTTTFKDKSKRVMKATTAYLLTDMLKSVMTDSNGTGKDGRVPNTFEAGKTGTVGYDAKVGMPSGAVSDRWFTGYNQNYVLSVWTGYDQPNKPGNYIAPGYNSQIPLYIYKAIMEYAMTGKTSKDWKMPAGVTAVQRGGVRELELTGKTWSNGNLPNANSNGGTKQSTYVAPKKWSSKKYYTSYKSSYSSSAKADSKDSSSTAKESSEHSDKPAASSSKPAASSSKAPAQTDTDSSKSKDTTSKK</sequence>
<dbReference type="NCBIfam" id="TIGR02074">
    <property type="entry name" value="PBP_1a_fam"/>
    <property type="match status" value="1"/>
</dbReference>
<keyword evidence="15" id="KW-1133">Transmembrane helix</keyword>
<evidence type="ECO:0000256" key="8">
    <source>
        <dbReference type="ARBA" id="ARBA00022960"/>
    </source>
</evidence>
<comment type="similarity">
    <text evidence="1">In the C-terminal section; belongs to the transpeptidase family.</text>
</comment>
<feature type="compositionally biased region" description="Low complexity" evidence="14">
    <location>
        <begin position="717"/>
        <end position="734"/>
    </location>
</feature>
<feature type="region of interest" description="Disordered" evidence="14">
    <location>
        <begin position="1"/>
        <end position="29"/>
    </location>
</feature>
<evidence type="ECO:0000256" key="1">
    <source>
        <dbReference type="ARBA" id="ARBA00007090"/>
    </source>
</evidence>
<keyword evidence="3" id="KW-0121">Carboxypeptidase</keyword>
<evidence type="ECO:0000259" key="17">
    <source>
        <dbReference type="Pfam" id="PF00912"/>
    </source>
</evidence>
<evidence type="ECO:0000256" key="2">
    <source>
        <dbReference type="ARBA" id="ARBA00007739"/>
    </source>
</evidence>
<dbReference type="InterPro" id="IPR001264">
    <property type="entry name" value="Glyco_trans_51"/>
</dbReference>
<dbReference type="Pfam" id="PF00905">
    <property type="entry name" value="Transpeptidase"/>
    <property type="match status" value="1"/>
</dbReference>
<dbReference type="OrthoDB" id="9766909at2"/>
<accession>A0A4P6YS47</accession>
<evidence type="ECO:0000256" key="7">
    <source>
        <dbReference type="ARBA" id="ARBA00022801"/>
    </source>
</evidence>
<feature type="transmembrane region" description="Helical" evidence="15">
    <location>
        <begin position="39"/>
        <end position="62"/>
    </location>
</feature>
<keyword evidence="8" id="KW-0133">Cell shape</keyword>
<comment type="catalytic activity">
    <reaction evidence="13">
        <text>[GlcNAc-(1-&gt;4)-Mur2Ac(oyl-L-Ala-gamma-D-Glu-L-Lys-D-Ala-D-Ala)](n)-di-trans,octa-cis-undecaprenyl diphosphate + beta-D-GlcNAc-(1-&gt;4)-Mur2Ac(oyl-L-Ala-gamma-D-Glu-L-Lys-D-Ala-D-Ala)-di-trans,octa-cis-undecaprenyl diphosphate = [GlcNAc-(1-&gt;4)-Mur2Ac(oyl-L-Ala-gamma-D-Glu-L-Lys-D-Ala-D-Ala)](n+1)-di-trans,octa-cis-undecaprenyl diphosphate + di-trans,octa-cis-undecaprenyl diphosphate + H(+)</text>
        <dbReference type="Rhea" id="RHEA:23708"/>
        <dbReference type="Rhea" id="RHEA-COMP:9602"/>
        <dbReference type="Rhea" id="RHEA-COMP:9603"/>
        <dbReference type="ChEBI" id="CHEBI:15378"/>
        <dbReference type="ChEBI" id="CHEBI:58405"/>
        <dbReference type="ChEBI" id="CHEBI:60033"/>
        <dbReference type="ChEBI" id="CHEBI:78435"/>
        <dbReference type="EC" id="2.4.99.28"/>
    </reaction>
</comment>
<evidence type="ECO:0000259" key="16">
    <source>
        <dbReference type="Pfam" id="PF00905"/>
    </source>
</evidence>
<keyword evidence="7" id="KW-0378">Hydrolase</keyword>
<evidence type="ECO:0000313" key="19">
    <source>
        <dbReference type="Proteomes" id="UP000292886"/>
    </source>
</evidence>
<dbReference type="RefSeq" id="WP_133362513.1">
    <property type="nucleotide sequence ID" value="NZ_CP037940.1"/>
</dbReference>
<keyword evidence="19" id="KW-1185">Reference proteome</keyword>
<dbReference type="GO" id="GO:0009252">
    <property type="term" value="P:peptidoglycan biosynthetic process"/>
    <property type="evidence" value="ECO:0007669"/>
    <property type="project" value="UniProtKB-KW"/>
</dbReference>
<reference evidence="19" key="1">
    <citation type="submission" date="2019-03" db="EMBL/GenBank/DDBJ databases">
        <title>Weissella sp. 26KH-42 Genome sequencing.</title>
        <authorList>
            <person name="Heo J."/>
            <person name="Kim S.-J."/>
            <person name="Kim J.-S."/>
            <person name="Hong S.-B."/>
            <person name="Kwon S.-W."/>
        </authorList>
    </citation>
    <scope>NUCLEOTIDE SEQUENCE [LARGE SCALE GENOMIC DNA]</scope>
    <source>
        <strain evidence="19">26KH-42</strain>
    </source>
</reference>
<evidence type="ECO:0000256" key="14">
    <source>
        <dbReference type="SAM" id="MobiDB-lite"/>
    </source>
</evidence>
<feature type="compositionally biased region" description="Basic and acidic residues" evidence="14">
    <location>
        <begin position="8"/>
        <end position="21"/>
    </location>
</feature>
<evidence type="ECO:0000256" key="4">
    <source>
        <dbReference type="ARBA" id="ARBA00022670"/>
    </source>
</evidence>
<dbReference type="FunFam" id="1.10.3810.10:FF:000001">
    <property type="entry name" value="Penicillin-binding protein 1A"/>
    <property type="match status" value="1"/>
</dbReference>
<dbReference type="InterPro" id="IPR012338">
    <property type="entry name" value="Beta-lactam/transpept-like"/>
</dbReference>
<comment type="catalytic activity">
    <reaction evidence="12">
        <text>Preferential cleavage: (Ac)2-L-Lys-D-Ala-|-D-Ala. Also transpeptidation of peptidyl-alanyl moieties that are N-acyl substituents of D-alanine.</text>
        <dbReference type="EC" id="3.4.16.4"/>
    </reaction>
</comment>
<feature type="compositionally biased region" description="Low complexity" evidence="14">
    <location>
        <begin position="743"/>
        <end position="763"/>
    </location>
</feature>
<evidence type="ECO:0000256" key="11">
    <source>
        <dbReference type="ARBA" id="ARBA00023316"/>
    </source>
</evidence>
<feature type="domain" description="Penicillin-binding protein transpeptidase" evidence="16">
    <location>
        <begin position="365"/>
        <end position="621"/>
    </location>
</feature>
<dbReference type="AlphaFoldDB" id="A0A4P6YS47"/>
<feature type="domain" description="Glycosyl transferase family 51" evidence="17">
    <location>
        <begin position="86"/>
        <end position="264"/>
    </location>
</feature>
<keyword evidence="10" id="KW-0511">Multifunctional enzyme</keyword>
<dbReference type="SUPFAM" id="SSF56601">
    <property type="entry name" value="beta-lactamase/transpeptidase-like"/>
    <property type="match status" value="1"/>
</dbReference>
<evidence type="ECO:0000256" key="6">
    <source>
        <dbReference type="ARBA" id="ARBA00022679"/>
    </source>
</evidence>
<keyword evidence="9" id="KW-0573">Peptidoglycan synthesis</keyword>
<evidence type="ECO:0000256" key="15">
    <source>
        <dbReference type="SAM" id="Phobius"/>
    </source>
</evidence>
<dbReference type="Pfam" id="PF00912">
    <property type="entry name" value="Transgly"/>
    <property type="match status" value="1"/>
</dbReference>
<evidence type="ECO:0000313" key="18">
    <source>
        <dbReference type="EMBL" id="QBO35433.1"/>
    </source>
</evidence>
<dbReference type="KEGG" id="wei:EQG49_02605"/>
<dbReference type="GO" id="GO:0008955">
    <property type="term" value="F:peptidoglycan glycosyltransferase activity"/>
    <property type="evidence" value="ECO:0007669"/>
    <property type="project" value="UniProtKB-EC"/>
</dbReference>
<dbReference type="GO" id="GO:0008360">
    <property type="term" value="P:regulation of cell shape"/>
    <property type="evidence" value="ECO:0007669"/>
    <property type="project" value="UniProtKB-KW"/>
</dbReference>
<dbReference type="InterPro" id="IPR050396">
    <property type="entry name" value="Glycosyltr_51/Transpeptidase"/>
</dbReference>
<evidence type="ECO:0000256" key="3">
    <source>
        <dbReference type="ARBA" id="ARBA00022645"/>
    </source>
</evidence>
<keyword evidence="15" id="KW-0472">Membrane</keyword>
<dbReference type="PANTHER" id="PTHR32282:SF29">
    <property type="entry name" value="PENICILLIN-BINDING PROTEIN 1A"/>
    <property type="match status" value="1"/>
</dbReference>
<dbReference type="Gene3D" id="1.10.3810.10">
    <property type="entry name" value="Biosynthetic peptidoglycan transglycosylase-like"/>
    <property type="match status" value="1"/>
</dbReference>
<evidence type="ECO:0000256" key="10">
    <source>
        <dbReference type="ARBA" id="ARBA00023268"/>
    </source>
</evidence>
<dbReference type="SUPFAM" id="SSF53955">
    <property type="entry name" value="Lysozyme-like"/>
    <property type="match status" value="1"/>
</dbReference>
<evidence type="ECO:0000256" key="5">
    <source>
        <dbReference type="ARBA" id="ARBA00022676"/>
    </source>
</evidence>
<gene>
    <name evidence="18" type="ORF">EQG49_02605</name>
</gene>
<keyword evidence="6" id="KW-0808">Transferase</keyword>
<feature type="region of interest" description="Disordered" evidence="14">
    <location>
        <begin position="677"/>
        <end position="698"/>
    </location>
</feature>
<dbReference type="GO" id="GO:0071555">
    <property type="term" value="P:cell wall organization"/>
    <property type="evidence" value="ECO:0007669"/>
    <property type="project" value="UniProtKB-KW"/>
</dbReference>
<keyword evidence="5" id="KW-0328">Glycosyltransferase</keyword>
<dbReference type="GO" id="GO:0030288">
    <property type="term" value="C:outer membrane-bounded periplasmic space"/>
    <property type="evidence" value="ECO:0007669"/>
    <property type="project" value="TreeGrafter"/>
</dbReference>
<dbReference type="PANTHER" id="PTHR32282">
    <property type="entry name" value="BINDING PROTEIN TRANSPEPTIDASE, PUTATIVE-RELATED"/>
    <property type="match status" value="1"/>
</dbReference>
<keyword evidence="4" id="KW-0645">Protease</keyword>
<dbReference type="Gene3D" id="3.40.710.10">
    <property type="entry name" value="DD-peptidase/beta-lactamase superfamily"/>
    <property type="match status" value="1"/>
</dbReference>
<dbReference type="EMBL" id="CP037940">
    <property type="protein sequence ID" value="QBO35433.1"/>
    <property type="molecule type" value="Genomic_DNA"/>
</dbReference>
<evidence type="ECO:0000256" key="13">
    <source>
        <dbReference type="ARBA" id="ARBA00049902"/>
    </source>
</evidence>
<evidence type="ECO:0000256" key="12">
    <source>
        <dbReference type="ARBA" id="ARBA00034000"/>
    </source>
</evidence>
<name>A0A4P6YS47_9LACO</name>
<protein>
    <submittedName>
        <fullName evidence="18">PBP1A family penicillin-binding protein</fullName>
    </submittedName>
</protein>
<dbReference type="GO" id="GO:0008658">
    <property type="term" value="F:penicillin binding"/>
    <property type="evidence" value="ECO:0007669"/>
    <property type="project" value="InterPro"/>
</dbReference>
<dbReference type="InterPro" id="IPR023346">
    <property type="entry name" value="Lysozyme-like_dom_sf"/>
</dbReference>
<dbReference type="InterPro" id="IPR001460">
    <property type="entry name" value="PCN-bd_Tpept"/>
</dbReference>
<keyword evidence="11" id="KW-0961">Cell wall biogenesis/degradation</keyword>
<feature type="compositionally biased region" description="Polar residues" evidence="14">
    <location>
        <begin position="678"/>
        <end position="698"/>
    </location>
</feature>
<proteinExistence type="inferred from homology"/>
<dbReference type="Proteomes" id="UP000292886">
    <property type="component" value="Chromosome"/>
</dbReference>
<keyword evidence="15" id="KW-0812">Transmembrane</keyword>